<proteinExistence type="predicted"/>
<accession>A0A6J1W2R4</accession>
<feature type="region of interest" description="Disordered" evidence="1">
    <location>
        <begin position="306"/>
        <end position="336"/>
    </location>
</feature>
<protein>
    <submittedName>
        <fullName evidence="3">Vegetative cell wall protein gp1-like</fullName>
    </submittedName>
</protein>
<sequence>MQPPPQTAPPGVGGPPPLAPSWNMHWRNGPYGRRPNAPATVAAAVAAGPVQPVTDPFAFGKQGPRSSPLSNAPHGDPGSSSLAFPPSSAAPLHLSSGHLPQAPAPSLTSVSAPHSEAGGSFSISTAPMSAFPKGVPNSTEVHPSTEHALRPTVEPPQPMRTGPEHSLLASVPDRLPGRPDVSRNPGNPGAAPPPLPAFSHLQQTVPQWMPPQSSAYLPSPELLSRNAFGSAAQASLSVSQPGPQLDPHPTPPHPPGLPGAPQAPFMLAEASNVTLPPSSTWQSPTGTSAWTGQLPQEHFYLQPLEATYPSGHPTSQENSPAGPTQGVSEARSRPCLDDADAGTISMFFKGDEAENEEILSSEASSHAAARPDVDAFQQTMGHTYYQPLHGPQGPPAHFAPAQASGALVAEAAPKEGDAQRFLRTAVVAGEEQASLVSRAAGSCSAGGLYENV</sequence>
<dbReference type="RefSeq" id="XP_026546689.1">
    <property type="nucleotide sequence ID" value="XM_026690904.1"/>
</dbReference>
<feature type="compositionally biased region" description="Polar residues" evidence="1">
    <location>
        <begin position="312"/>
        <end position="327"/>
    </location>
</feature>
<evidence type="ECO:0000256" key="1">
    <source>
        <dbReference type="SAM" id="MobiDB-lite"/>
    </source>
</evidence>
<feature type="region of interest" description="Disordered" evidence="1">
    <location>
        <begin position="1"/>
        <end position="36"/>
    </location>
</feature>
<dbReference type="GeneID" id="113428357"/>
<dbReference type="Proteomes" id="UP000504612">
    <property type="component" value="Unplaced"/>
</dbReference>
<dbReference type="KEGG" id="nss:113428357"/>
<feature type="region of interest" description="Disordered" evidence="1">
    <location>
        <begin position="52"/>
        <end position="263"/>
    </location>
</feature>
<evidence type="ECO:0000313" key="2">
    <source>
        <dbReference type="Proteomes" id="UP000504612"/>
    </source>
</evidence>
<feature type="non-terminal residue" evidence="3">
    <location>
        <position position="452"/>
    </location>
</feature>
<name>A0A6J1W2R4_9SAUR</name>
<gene>
    <name evidence="3" type="primary">LOC113428357</name>
</gene>
<keyword evidence="2" id="KW-1185">Reference proteome</keyword>
<feature type="compositionally biased region" description="Polar residues" evidence="1">
    <location>
        <begin position="200"/>
        <end position="216"/>
    </location>
</feature>
<feature type="compositionally biased region" description="Pro residues" evidence="1">
    <location>
        <begin position="1"/>
        <end position="19"/>
    </location>
</feature>
<evidence type="ECO:0000313" key="3">
    <source>
        <dbReference type="RefSeq" id="XP_026546689.1"/>
    </source>
</evidence>
<feature type="compositionally biased region" description="Low complexity" evidence="1">
    <location>
        <begin position="77"/>
        <end position="99"/>
    </location>
</feature>
<dbReference type="AlphaFoldDB" id="A0A6J1W2R4"/>
<feature type="compositionally biased region" description="Pro residues" evidence="1">
    <location>
        <begin position="244"/>
        <end position="258"/>
    </location>
</feature>
<organism evidence="2 3">
    <name type="scientific">Notechis scutatus</name>
    <name type="common">mainland tiger snake</name>
    <dbReference type="NCBI Taxonomy" id="8663"/>
    <lineage>
        <taxon>Eukaryota</taxon>
        <taxon>Metazoa</taxon>
        <taxon>Chordata</taxon>
        <taxon>Craniata</taxon>
        <taxon>Vertebrata</taxon>
        <taxon>Euteleostomi</taxon>
        <taxon>Lepidosauria</taxon>
        <taxon>Squamata</taxon>
        <taxon>Bifurcata</taxon>
        <taxon>Unidentata</taxon>
        <taxon>Episquamata</taxon>
        <taxon>Toxicofera</taxon>
        <taxon>Serpentes</taxon>
        <taxon>Colubroidea</taxon>
        <taxon>Elapidae</taxon>
        <taxon>Hydrophiinae</taxon>
        <taxon>Notechis</taxon>
    </lineage>
</organism>
<reference evidence="3" key="1">
    <citation type="submission" date="2025-08" db="UniProtKB">
        <authorList>
            <consortium name="RefSeq"/>
        </authorList>
    </citation>
    <scope>IDENTIFICATION</scope>
</reference>